<dbReference type="OrthoDB" id="10479847at2759"/>
<feature type="chain" id="PRO_5028065169" evidence="1">
    <location>
        <begin position="23"/>
        <end position="322"/>
    </location>
</feature>
<comment type="caution">
    <text evidence="2">The sequence shown here is derived from an EMBL/GenBank/DDBJ whole genome shotgun (WGS) entry which is preliminary data.</text>
</comment>
<gene>
    <name evidence="2" type="ORF">MENT_LOCUS6984</name>
</gene>
<accession>A0A6V7U2W8</accession>
<organism evidence="2 3">
    <name type="scientific">Meloidogyne enterolobii</name>
    <name type="common">Root-knot nematode worm</name>
    <name type="synonym">Meloidogyne mayaguensis</name>
    <dbReference type="NCBI Taxonomy" id="390850"/>
    <lineage>
        <taxon>Eukaryota</taxon>
        <taxon>Metazoa</taxon>
        <taxon>Ecdysozoa</taxon>
        <taxon>Nematoda</taxon>
        <taxon>Chromadorea</taxon>
        <taxon>Rhabditida</taxon>
        <taxon>Tylenchina</taxon>
        <taxon>Tylenchomorpha</taxon>
        <taxon>Tylenchoidea</taxon>
        <taxon>Meloidogynidae</taxon>
        <taxon>Meloidogyninae</taxon>
        <taxon>Meloidogyne</taxon>
    </lineage>
</organism>
<dbReference type="Proteomes" id="UP000580250">
    <property type="component" value="Unassembled WGS sequence"/>
</dbReference>
<dbReference type="EMBL" id="CAJEWN010000027">
    <property type="protein sequence ID" value="CAD2141730.1"/>
    <property type="molecule type" value="Genomic_DNA"/>
</dbReference>
<name>A0A6V7U2W8_MELEN</name>
<evidence type="ECO:0000313" key="3">
    <source>
        <dbReference type="Proteomes" id="UP000580250"/>
    </source>
</evidence>
<keyword evidence="1" id="KW-0732">Signal</keyword>
<evidence type="ECO:0000313" key="2">
    <source>
        <dbReference type="EMBL" id="CAD2141730.1"/>
    </source>
</evidence>
<proteinExistence type="predicted"/>
<protein>
    <submittedName>
        <fullName evidence="2">Uncharacterized protein</fullName>
    </submittedName>
</protein>
<evidence type="ECO:0000256" key="1">
    <source>
        <dbReference type="SAM" id="SignalP"/>
    </source>
</evidence>
<feature type="signal peptide" evidence="1">
    <location>
        <begin position="1"/>
        <end position="22"/>
    </location>
</feature>
<reference evidence="2 3" key="1">
    <citation type="submission" date="2020-08" db="EMBL/GenBank/DDBJ databases">
        <authorList>
            <person name="Koutsovoulos G."/>
            <person name="Danchin GJ E."/>
        </authorList>
    </citation>
    <scope>NUCLEOTIDE SEQUENCE [LARGE SCALE GENOMIC DNA]</scope>
</reference>
<dbReference type="AlphaFoldDB" id="A0A6V7U2W8"/>
<sequence>MKLFILFFISLFFKLNFQFCFAEIEKYAFERKLNNDKSPDFLLLKFLSHPEHFIFPEQNSFYNKTDLIYAVGGFADSSIKFEDLREQIKERWEQIGGEQTEIVTLMSGIGKMFEEAKLEITEKLRATLLVLYSLGCKILEGKIESGYEVIFETDKIFAYGLNDNFKKVLKVLSGLNPAKDTPLNELVENAELLDKLAGIGSKVEIKYPKSSNQPINFALMIDNVGDAEKMSGQILTEIIDKIMHEVVGNEGGWGYVKSENDEINKISKEELVINEEIEKNDKTIFDENKEKMVIEDSKSDNILVKFWKYFKNVWTKFIHFFF</sequence>